<reference evidence="2 3" key="1">
    <citation type="journal article" date="2019" name="Sci. Rep.">
        <title>Orb-weaving spider Araneus ventricosus genome elucidates the spidroin gene catalogue.</title>
        <authorList>
            <person name="Kono N."/>
            <person name="Nakamura H."/>
            <person name="Ohtoshi R."/>
            <person name="Moran D.A.P."/>
            <person name="Shinohara A."/>
            <person name="Yoshida Y."/>
            <person name="Fujiwara M."/>
            <person name="Mori M."/>
            <person name="Tomita M."/>
            <person name="Arakawa K."/>
        </authorList>
    </citation>
    <scope>NUCLEOTIDE SEQUENCE [LARGE SCALE GENOMIC DNA]</scope>
</reference>
<keyword evidence="1" id="KW-1133">Transmembrane helix</keyword>
<name>A0A4Y2BD82_ARAVE</name>
<gene>
    <name evidence="2" type="ORF">AVEN_87798_1</name>
</gene>
<dbReference type="Proteomes" id="UP000499080">
    <property type="component" value="Unassembled WGS sequence"/>
</dbReference>
<protein>
    <submittedName>
        <fullName evidence="2">Uncharacterized protein</fullName>
    </submittedName>
</protein>
<sequence>MDLVALRRHAQPGTSVNPITLSLLTIPGVINLPQASHGFGIFNKYCILLLICSIKVFFNSNVITIFIFSWLSQIMQALSNDPLAQRESALMQKLCDGTQNHIQQ</sequence>
<keyword evidence="1" id="KW-0472">Membrane</keyword>
<evidence type="ECO:0000313" key="3">
    <source>
        <dbReference type="Proteomes" id="UP000499080"/>
    </source>
</evidence>
<accession>A0A4Y2BD82</accession>
<dbReference type="EMBL" id="BGPR01000065">
    <property type="protein sequence ID" value="GBL89449.1"/>
    <property type="molecule type" value="Genomic_DNA"/>
</dbReference>
<evidence type="ECO:0000256" key="1">
    <source>
        <dbReference type="SAM" id="Phobius"/>
    </source>
</evidence>
<dbReference type="AlphaFoldDB" id="A0A4Y2BD82"/>
<proteinExistence type="predicted"/>
<keyword evidence="3" id="KW-1185">Reference proteome</keyword>
<feature type="transmembrane region" description="Helical" evidence="1">
    <location>
        <begin position="45"/>
        <end position="71"/>
    </location>
</feature>
<evidence type="ECO:0000313" key="2">
    <source>
        <dbReference type="EMBL" id="GBL89449.1"/>
    </source>
</evidence>
<organism evidence="2 3">
    <name type="scientific">Araneus ventricosus</name>
    <name type="common">Orbweaver spider</name>
    <name type="synonym">Epeira ventricosa</name>
    <dbReference type="NCBI Taxonomy" id="182803"/>
    <lineage>
        <taxon>Eukaryota</taxon>
        <taxon>Metazoa</taxon>
        <taxon>Ecdysozoa</taxon>
        <taxon>Arthropoda</taxon>
        <taxon>Chelicerata</taxon>
        <taxon>Arachnida</taxon>
        <taxon>Araneae</taxon>
        <taxon>Araneomorphae</taxon>
        <taxon>Entelegynae</taxon>
        <taxon>Araneoidea</taxon>
        <taxon>Araneidae</taxon>
        <taxon>Araneus</taxon>
    </lineage>
</organism>
<comment type="caution">
    <text evidence="2">The sequence shown here is derived from an EMBL/GenBank/DDBJ whole genome shotgun (WGS) entry which is preliminary data.</text>
</comment>
<keyword evidence="1" id="KW-0812">Transmembrane</keyword>